<feature type="chain" id="PRO_5041985295" evidence="2">
    <location>
        <begin position="20"/>
        <end position="197"/>
    </location>
</feature>
<keyword evidence="2" id="KW-0732">Signal</keyword>
<accession>A0AAE0P624</accession>
<gene>
    <name evidence="3" type="ORF">B0H63DRAFT_444190</name>
</gene>
<dbReference type="AlphaFoldDB" id="A0AAE0P624"/>
<evidence type="ECO:0000256" key="2">
    <source>
        <dbReference type="SAM" id="SignalP"/>
    </source>
</evidence>
<keyword evidence="4" id="KW-1185">Reference proteome</keyword>
<proteinExistence type="predicted"/>
<evidence type="ECO:0000256" key="1">
    <source>
        <dbReference type="SAM" id="MobiDB-lite"/>
    </source>
</evidence>
<evidence type="ECO:0000313" key="3">
    <source>
        <dbReference type="EMBL" id="KAK3393989.1"/>
    </source>
</evidence>
<feature type="region of interest" description="Disordered" evidence="1">
    <location>
        <begin position="171"/>
        <end position="197"/>
    </location>
</feature>
<dbReference type="EMBL" id="JAULSW010000001">
    <property type="protein sequence ID" value="KAK3393989.1"/>
    <property type="molecule type" value="Genomic_DNA"/>
</dbReference>
<dbReference type="Gene3D" id="2.60.20.10">
    <property type="entry name" value="Crystallins"/>
    <property type="match status" value="1"/>
</dbReference>
<feature type="compositionally biased region" description="Basic and acidic residues" evidence="1">
    <location>
        <begin position="171"/>
        <end position="182"/>
    </location>
</feature>
<reference evidence="3" key="2">
    <citation type="submission" date="2023-06" db="EMBL/GenBank/DDBJ databases">
        <authorList>
            <consortium name="Lawrence Berkeley National Laboratory"/>
            <person name="Haridas S."/>
            <person name="Hensen N."/>
            <person name="Bonometti L."/>
            <person name="Westerberg I."/>
            <person name="Brannstrom I.O."/>
            <person name="Guillou S."/>
            <person name="Cros-Aarteil S."/>
            <person name="Calhoun S."/>
            <person name="Kuo A."/>
            <person name="Mondo S."/>
            <person name="Pangilinan J."/>
            <person name="Riley R."/>
            <person name="LaButti K."/>
            <person name="Andreopoulos B."/>
            <person name="Lipzen A."/>
            <person name="Chen C."/>
            <person name="Yanf M."/>
            <person name="Daum C."/>
            <person name="Ng V."/>
            <person name="Clum A."/>
            <person name="Steindorff A."/>
            <person name="Ohm R."/>
            <person name="Martin F."/>
            <person name="Silar P."/>
            <person name="Natvig D."/>
            <person name="Lalanne C."/>
            <person name="Gautier V."/>
            <person name="Ament-velasquez S.L."/>
            <person name="Kruys A."/>
            <person name="Hutchinson M.I."/>
            <person name="Powell A.J."/>
            <person name="Barry K."/>
            <person name="Miller A.N."/>
            <person name="Grigoriev I.V."/>
            <person name="Debuchy R."/>
            <person name="Gladieux P."/>
            <person name="Thoren M.H."/>
            <person name="Johannesson H."/>
        </authorList>
    </citation>
    <scope>NUCLEOTIDE SEQUENCE</scope>
    <source>
        <strain evidence="3">CBS 232.78</strain>
    </source>
</reference>
<dbReference type="Proteomes" id="UP001285441">
    <property type="component" value="Unassembled WGS sequence"/>
</dbReference>
<feature type="signal peptide" evidence="2">
    <location>
        <begin position="1"/>
        <end position="19"/>
    </location>
</feature>
<organism evidence="3 4">
    <name type="scientific">Podospora didyma</name>
    <dbReference type="NCBI Taxonomy" id="330526"/>
    <lineage>
        <taxon>Eukaryota</taxon>
        <taxon>Fungi</taxon>
        <taxon>Dikarya</taxon>
        <taxon>Ascomycota</taxon>
        <taxon>Pezizomycotina</taxon>
        <taxon>Sordariomycetes</taxon>
        <taxon>Sordariomycetidae</taxon>
        <taxon>Sordariales</taxon>
        <taxon>Podosporaceae</taxon>
        <taxon>Podospora</taxon>
    </lineage>
</organism>
<protein>
    <submittedName>
        <fullName evidence="3">Uncharacterized protein</fullName>
    </submittedName>
</protein>
<reference evidence="3" key="1">
    <citation type="journal article" date="2023" name="Mol. Phylogenet. Evol.">
        <title>Genome-scale phylogeny and comparative genomics of the fungal order Sordariales.</title>
        <authorList>
            <person name="Hensen N."/>
            <person name="Bonometti L."/>
            <person name="Westerberg I."/>
            <person name="Brannstrom I.O."/>
            <person name="Guillou S."/>
            <person name="Cros-Aarteil S."/>
            <person name="Calhoun S."/>
            <person name="Haridas S."/>
            <person name="Kuo A."/>
            <person name="Mondo S."/>
            <person name="Pangilinan J."/>
            <person name="Riley R."/>
            <person name="LaButti K."/>
            <person name="Andreopoulos B."/>
            <person name="Lipzen A."/>
            <person name="Chen C."/>
            <person name="Yan M."/>
            <person name="Daum C."/>
            <person name="Ng V."/>
            <person name="Clum A."/>
            <person name="Steindorff A."/>
            <person name="Ohm R.A."/>
            <person name="Martin F."/>
            <person name="Silar P."/>
            <person name="Natvig D.O."/>
            <person name="Lalanne C."/>
            <person name="Gautier V."/>
            <person name="Ament-Velasquez S.L."/>
            <person name="Kruys A."/>
            <person name="Hutchinson M.I."/>
            <person name="Powell A.J."/>
            <person name="Barry K."/>
            <person name="Miller A.N."/>
            <person name="Grigoriev I.V."/>
            <person name="Debuchy R."/>
            <person name="Gladieux P."/>
            <person name="Hiltunen Thoren M."/>
            <person name="Johannesson H."/>
        </authorList>
    </citation>
    <scope>NUCLEOTIDE SEQUENCE</scope>
    <source>
        <strain evidence="3">CBS 232.78</strain>
    </source>
</reference>
<comment type="caution">
    <text evidence="3">The sequence shown here is derived from an EMBL/GenBank/DDBJ whole genome shotgun (WGS) entry which is preliminary data.</text>
</comment>
<name>A0AAE0P624_9PEZI</name>
<evidence type="ECO:0000313" key="4">
    <source>
        <dbReference type="Proteomes" id="UP001285441"/>
    </source>
</evidence>
<sequence length="197" mass="22147">MVNVKFLVTMALTFGLASASAISTLAEEAAVDDVVPLKDRSLVQPVGKRQDWLVRYCTDIFRGGICRTPPNIQLNQCYNVLEEYRNQISSIESNTNYCCRWWENQGCSGNHYTPVSGQDLNLHDGNGAWGDRIESWKCKPKSPSSQGTIELTIHINRSAFAFGEEFAPRTVRVDQTADKTAEDSQDPSRLIEWRNEA</sequence>